<organism evidence="2">
    <name type="scientific">Fagus sylvatica</name>
    <name type="common">Beechnut</name>
    <dbReference type="NCBI Taxonomy" id="28930"/>
    <lineage>
        <taxon>Eukaryota</taxon>
        <taxon>Viridiplantae</taxon>
        <taxon>Streptophyta</taxon>
        <taxon>Embryophyta</taxon>
        <taxon>Tracheophyta</taxon>
        <taxon>Spermatophyta</taxon>
        <taxon>Magnoliopsida</taxon>
        <taxon>eudicotyledons</taxon>
        <taxon>Gunneridae</taxon>
        <taxon>Pentapetalae</taxon>
        <taxon>rosids</taxon>
        <taxon>fabids</taxon>
        <taxon>Fagales</taxon>
        <taxon>Fagaceae</taxon>
        <taxon>Fagus</taxon>
    </lineage>
</organism>
<gene>
    <name evidence="2" type="ORF">FSB_LOCUS26167</name>
</gene>
<accession>A0A2N9GFK3</accession>
<protein>
    <submittedName>
        <fullName evidence="2">Uncharacterized protein</fullName>
    </submittedName>
</protein>
<reference evidence="2" key="1">
    <citation type="submission" date="2018-02" db="EMBL/GenBank/DDBJ databases">
        <authorList>
            <person name="Cohen D.B."/>
            <person name="Kent A.D."/>
        </authorList>
    </citation>
    <scope>NUCLEOTIDE SEQUENCE</scope>
</reference>
<proteinExistence type="predicted"/>
<feature type="compositionally biased region" description="Polar residues" evidence="1">
    <location>
        <begin position="92"/>
        <end position="123"/>
    </location>
</feature>
<evidence type="ECO:0000313" key="2">
    <source>
        <dbReference type="EMBL" id="SPC98285.1"/>
    </source>
</evidence>
<dbReference type="EMBL" id="OIVN01001854">
    <property type="protein sequence ID" value="SPC98285.1"/>
    <property type="molecule type" value="Genomic_DNA"/>
</dbReference>
<evidence type="ECO:0000256" key="1">
    <source>
        <dbReference type="SAM" id="MobiDB-lite"/>
    </source>
</evidence>
<dbReference type="AlphaFoldDB" id="A0A2N9GFK3"/>
<sequence>MLRSAPQSDLTRIVVDVAKNLERAQRRTPPGVLDHHHRRFSKGLELLESSIGDVKWLLSIFDSEGPIFLSLPSPATTRISPGFGPTPPPSSWASPRTGQTRPRNSRLSPRTTTGTSLFKSGFSNLLKKNKAESGRVPVGPDQTGTR</sequence>
<feature type="region of interest" description="Disordered" evidence="1">
    <location>
        <begin position="76"/>
        <end position="146"/>
    </location>
</feature>
<name>A0A2N9GFK3_FAGSY</name>